<dbReference type="AlphaFoldDB" id="A0A0D3DRG3"/>
<organism evidence="1 2">
    <name type="scientific">Brassica oleracea var. oleracea</name>
    <dbReference type="NCBI Taxonomy" id="109376"/>
    <lineage>
        <taxon>Eukaryota</taxon>
        <taxon>Viridiplantae</taxon>
        <taxon>Streptophyta</taxon>
        <taxon>Embryophyta</taxon>
        <taxon>Tracheophyta</taxon>
        <taxon>Spermatophyta</taxon>
        <taxon>Magnoliopsida</taxon>
        <taxon>eudicotyledons</taxon>
        <taxon>Gunneridae</taxon>
        <taxon>Pentapetalae</taxon>
        <taxon>rosids</taxon>
        <taxon>malvids</taxon>
        <taxon>Brassicales</taxon>
        <taxon>Brassicaceae</taxon>
        <taxon>Brassiceae</taxon>
        <taxon>Brassica</taxon>
    </lineage>
</organism>
<dbReference type="HOGENOM" id="CLU_2743565_0_0_1"/>
<reference evidence="1" key="2">
    <citation type="submission" date="2015-03" db="UniProtKB">
        <authorList>
            <consortium name="EnsemblPlants"/>
        </authorList>
    </citation>
    <scope>IDENTIFICATION</scope>
</reference>
<dbReference type="EnsemblPlants" id="Bo8g077220.1">
    <property type="protein sequence ID" value="Bo8g077220.1"/>
    <property type="gene ID" value="Bo8g077220"/>
</dbReference>
<accession>A0A0D3DRG3</accession>
<keyword evidence="2" id="KW-1185">Reference proteome</keyword>
<dbReference type="Proteomes" id="UP000032141">
    <property type="component" value="Chromosome C8"/>
</dbReference>
<evidence type="ECO:0000313" key="1">
    <source>
        <dbReference type="EnsemblPlants" id="Bo8g077220.1"/>
    </source>
</evidence>
<sequence length="71" mass="7663">MIYLREKRSRDDGFTYLPLRSSLPSSSPASLILAVIYPPSLITSVSVSSAAAPPALFLKVKSMVENIPQSP</sequence>
<name>A0A0D3DRG3_BRAOL</name>
<reference evidence="1 2" key="1">
    <citation type="journal article" date="2014" name="Genome Biol.">
        <title>Transcriptome and methylome profiling reveals relics of genome dominance in the mesopolyploid Brassica oleracea.</title>
        <authorList>
            <person name="Parkin I.A."/>
            <person name="Koh C."/>
            <person name="Tang H."/>
            <person name="Robinson S.J."/>
            <person name="Kagale S."/>
            <person name="Clarke W.E."/>
            <person name="Town C.D."/>
            <person name="Nixon J."/>
            <person name="Krishnakumar V."/>
            <person name="Bidwell S.L."/>
            <person name="Denoeud F."/>
            <person name="Belcram H."/>
            <person name="Links M.G."/>
            <person name="Just J."/>
            <person name="Clarke C."/>
            <person name="Bender T."/>
            <person name="Huebert T."/>
            <person name="Mason A.S."/>
            <person name="Pires J.C."/>
            <person name="Barker G."/>
            <person name="Moore J."/>
            <person name="Walley P.G."/>
            <person name="Manoli S."/>
            <person name="Batley J."/>
            <person name="Edwards D."/>
            <person name="Nelson M.N."/>
            <person name="Wang X."/>
            <person name="Paterson A.H."/>
            <person name="King G."/>
            <person name="Bancroft I."/>
            <person name="Chalhoub B."/>
            <person name="Sharpe A.G."/>
        </authorList>
    </citation>
    <scope>NUCLEOTIDE SEQUENCE</scope>
    <source>
        <strain evidence="1 2">cv. TO1000</strain>
    </source>
</reference>
<proteinExistence type="predicted"/>
<evidence type="ECO:0000313" key="2">
    <source>
        <dbReference type="Proteomes" id="UP000032141"/>
    </source>
</evidence>
<protein>
    <submittedName>
        <fullName evidence="1">Uncharacterized protein</fullName>
    </submittedName>
</protein>
<dbReference type="Gramene" id="Bo8g077220.1">
    <property type="protein sequence ID" value="Bo8g077220.1"/>
    <property type="gene ID" value="Bo8g077220"/>
</dbReference>